<keyword evidence="7" id="KW-1185">Reference proteome</keyword>
<evidence type="ECO:0000256" key="5">
    <source>
        <dbReference type="ARBA" id="ARBA00023235"/>
    </source>
</evidence>
<sequence>MNATQYNGKFHRASEAAPGVLLLEFNRPPVNAFHEPKWQELRQIIERASKNAQVRVIVLSSALERFFTAGLDLDNTGNISNAPTFVDPARRALDIYEHVLEFQAAISSLQKARPPVIAALYGYSLGLAVDIASACDIRIAAEDVKLGIMEVKVGLAADIGTLQRFTKATGNESKSRELALTGRQFGAQEAKEIGFVSSVVPGSRKEVIAAAIDLAKVIAANSPIAVVSTKHIMNHARDHTVEESLEYQAAWNMSMLQSEDTIQSMLAVRAKKTPIYKPLDAKVEPKAKL</sequence>
<dbReference type="RefSeq" id="XP_069212869.1">
    <property type="nucleotide sequence ID" value="XM_069349325.1"/>
</dbReference>
<reference evidence="6 7" key="1">
    <citation type="submission" date="2023-08" db="EMBL/GenBank/DDBJ databases">
        <title>Annotated Genome Sequence of Vanrija albida AlHP1.</title>
        <authorList>
            <person name="Herzog R."/>
        </authorList>
    </citation>
    <scope>NUCLEOTIDE SEQUENCE [LARGE SCALE GENOMIC DNA]</scope>
    <source>
        <strain evidence="6 7">AlHP1</strain>
    </source>
</reference>
<evidence type="ECO:0000313" key="6">
    <source>
        <dbReference type="EMBL" id="KAL1412925.1"/>
    </source>
</evidence>
<dbReference type="InterPro" id="IPR045002">
    <property type="entry name" value="Ech1-like"/>
</dbReference>
<evidence type="ECO:0000256" key="2">
    <source>
        <dbReference type="ARBA" id="ARBA00005254"/>
    </source>
</evidence>
<evidence type="ECO:0008006" key="8">
    <source>
        <dbReference type="Google" id="ProtNLM"/>
    </source>
</evidence>
<proteinExistence type="inferred from homology"/>
<dbReference type="PANTHER" id="PTHR43149">
    <property type="entry name" value="ENOYL-COA HYDRATASE"/>
    <property type="match status" value="1"/>
</dbReference>
<name>A0ABR3QE44_9TREE</name>
<evidence type="ECO:0000256" key="1">
    <source>
        <dbReference type="ARBA" id="ARBA00005005"/>
    </source>
</evidence>
<dbReference type="SUPFAM" id="SSF52096">
    <property type="entry name" value="ClpP/crotonase"/>
    <property type="match status" value="1"/>
</dbReference>
<evidence type="ECO:0000256" key="3">
    <source>
        <dbReference type="ARBA" id="ARBA00022832"/>
    </source>
</evidence>
<dbReference type="InterPro" id="IPR029045">
    <property type="entry name" value="ClpP/crotonase-like_dom_sf"/>
</dbReference>
<dbReference type="InterPro" id="IPR014748">
    <property type="entry name" value="Enoyl-CoA_hydra_C"/>
</dbReference>
<dbReference type="Gene3D" id="3.90.226.10">
    <property type="entry name" value="2-enoyl-CoA Hydratase, Chain A, domain 1"/>
    <property type="match status" value="1"/>
</dbReference>
<dbReference type="GeneID" id="95981717"/>
<comment type="pathway">
    <text evidence="1">Lipid metabolism; fatty acid beta-oxidation.</text>
</comment>
<protein>
    <recommendedName>
        <fullName evidence="8">Enoyl-CoA hydratase</fullName>
    </recommendedName>
</protein>
<dbReference type="PANTHER" id="PTHR43149:SF1">
    <property type="entry name" value="DELTA(3,5)-DELTA(2,4)-DIENOYL-COA ISOMERASE, MITOCHONDRIAL"/>
    <property type="match status" value="1"/>
</dbReference>
<dbReference type="Pfam" id="PF00378">
    <property type="entry name" value="ECH_1"/>
    <property type="match status" value="1"/>
</dbReference>
<organism evidence="6 7">
    <name type="scientific">Vanrija albida</name>
    <dbReference type="NCBI Taxonomy" id="181172"/>
    <lineage>
        <taxon>Eukaryota</taxon>
        <taxon>Fungi</taxon>
        <taxon>Dikarya</taxon>
        <taxon>Basidiomycota</taxon>
        <taxon>Agaricomycotina</taxon>
        <taxon>Tremellomycetes</taxon>
        <taxon>Trichosporonales</taxon>
        <taxon>Trichosporonaceae</taxon>
        <taxon>Vanrija</taxon>
    </lineage>
</organism>
<dbReference type="CDD" id="cd06558">
    <property type="entry name" value="crotonase-like"/>
    <property type="match status" value="1"/>
</dbReference>
<evidence type="ECO:0000313" key="7">
    <source>
        <dbReference type="Proteomes" id="UP001565368"/>
    </source>
</evidence>
<evidence type="ECO:0000256" key="4">
    <source>
        <dbReference type="ARBA" id="ARBA00023098"/>
    </source>
</evidence>
<dbReference type="Proteomes" id="UP001565368">
    <property type="component" value="Unassembled WGS sequence"/>
</dbReference>
<dbReference type="InterPro" id="IPR001753">
    <property type="entry name" value="Enoyl-CoA_hydra/iso"/>
</dbReference>
<comment type="caution">
    <text evidence="6">The sequence shown here is derived from an EMBL/GenBank/DDBJ whole genome shotgun (WGS) entry which is preliminary data.</text>
</comment>
<gene>
    <name evidence="6" type="ORF">Q8F55_000674</name>
</gene>
<accession>A0ABR3QE44</accession>
<dbReference type="Gene3D" id="1.10.12.10">
    <property type="entry name" value="Lyase 2-enoyl-coa Hydratase, Chain A, domain 2"/>
    <property type="match status" value="1"/>
</dbReference>
<keyword evidence="3" id="KW-0276">Fatty acid metabolism</keyword>
<comment type="similarity">
    <text evidence="2">Belongs to the enoyl-CoA hydratase/isomerase family.</text>
</comment>
<dbReference type="EMBL" id="JBBXJM010000001">
    <property type="protein sequence ID" value="KAL1412925.1"/>
    <property type="molecule type" value="Genomic_DNA"/>
</dbReference>
<keyword evidence="5" id="KW-0413">Isomerase</keyword>
<keyword evidence="4" id="KW-0443">Lipid metabolism</keyword>